<sequence length="186" mass="20260">MPETDNAPTVGQSDLALRAAVAYRVKKRVAEICDPVIEENAEHIRNTKGTRSLSAEMPLPEGGTQPLGTFTRTMAKAKFRVEDPKKVLDYADELGETEYVIRPSFEKALLSRLVWKDSKVVDTATGEIVEGISYDPGGLTDTVSPKWNDTGMEALDALLGFVDVALENLPHLTADDFALPVLEAGE</sequence>
<keyword evidence="2" id="KW-1185">Reference proteome</keyword>
<reference evidence="1 2" key="1">
    <citation type="submission" date="2018-03" db="EMBL/GenBank/DDBJ databases">
        <title>Novel Streptomyces sp. from soil.</title>
        <authorList>
            <person name="Tan G.Y.A."/>
            <person name="Lee Z.Y."/>
        </authorList>
    </citation>
    <scope>NUCLEOTIDE SEQUENCE [LARGE SCALE GENOMIC DNA]</scope>
    <source>
        <strain evidence="1 2">ST5x</strain>
    </source>
</reference>
<dbReference type="AlphaFoldDB" id="A0A2S9Q1Q7"/>
<evidence type="ECO:0000313" key="2">
    <source>
        <dbReference type="Proteomes" id="UP000239322"/>
    </source>
</evidence>
<evidence type="ECO:0000313" key="1">
    <source>
        <dbReference type="EMBL" id="PRH80572.1"/>
    </source>
</evidence>
<protein>
    <submittedName>
        <fullName evidence="1">Uncharacterized protein</fullName>
    </submittedName>
</protein>
<name>A0A2S9Q1Q7_9ACTN</name>
<dbReference type="Proteomes" id="UP000239322">
    <property type="component" value="Unassembled WGS sequence"/>
</dbReference>
<dbReference type="EMBL" id="PVLV01000049">
    <property type="protein sequence ID" value="PRH80572.1"/>
    <property type="molecule type" value="Genomic_DNA"/>
</dbReference>
<proteinExistence type="predicted"/>
<gene>
    <name evidence="1" type="ORF">C6N75_03445</name>
</gene>
<dbReference type="RefSeq" id="WP_105867340.1">
    <property type="nucleotide sequence ID" value="NZ_PVLV01000049.1"/>
</dbReference>
<organism evidence="1 2">
    <name type="scientific">Streptomyces solincola</name>
    <dbReference type="NCBI Taxonomy" id="2100817"/>
    <lineage>
        <taxon>Bacteria</taxon>
        <taxon>Bacillati</taxon>
        <taxon>Actinomycetota</taxon>
        <taxon>Actinomycetes</taxon>
        <taxon>Kitasatosporales</taxon>
        <taxon>Streptomycetaceae</taxon>
        <taxon>Streptomyces</taxon>
    </lineage>
</organism>
<accession>A0A2S9Q1Q7</accession>
<dbReference type="OrthoDB" id="3388222at2"/>
<comment type="caution">
    <text evidence="1">The sequence shown here is derived from an EMBL/GenBank/DDBJ whole genome shotgun (WGS) entry which is preliminary data.</text>
</comment>